<dbReference type="RefSeq" id="WP_188385113.1">
    <property type="nucleotide sequence ID" value="NZ_BMEY01000013.1"/>
</dbReference>
<dbReference type="Proteomes" id="UP000613512">
    <property type="component" value="Unassembled WGS sequence"/>
</dbReference>
<sequence>MFLFEEDADLVQDREDLLSILRMRFGDISPEIIEGIYEIDKLDTLERLILVAANAPTFKVFMEELQEEGSFRIVGDRFNPLSSLKEGEL</sequence>
<reference evidence="1" key="2">
    <citation type="submission" date="2020-09" db="EMBL/GenBank/DDBJ databases">
        <authorList>
            <person name="Sun Q."/>
            <person name="Zhou Y."/>
        </authorList>
    </citation>
    <scope>NUCLEOTIDE SEQUENCE</scope>
    <source>
        <strain evidence="1">CGMCC 1.12408</strain>
    </source>
</reference>
<name>A0A916S2U7_9BACI</name>
<gene>
    <name evidence="1" type="ORF">GCM10008025_26170</name>
</gene>
<evidence type="ECO:0000313" key="1">
    <source>
        <dbReference type="EMBL" id="GGA81643.1"/>
    </source>
</evidence>
<dbReference type="EMBL" id="BMEY01000013">
    <property type="protein sequence ID" value="GGA81643.1"/>
    <property type="molecule type" value="Genomic_DNA"/>
</dbReference>
<proteinExistence type="predicted"/>
<dbReference type="AlphaFoldDB" id="A0A916S2U7"/>
<accession>A0A916S2U7</accession>
<keyword evidence="2" id="KW-1185">Reference proteome</keyword>
<organism evidence="1 2">
    <name type="scientific">Ornithinibacillus halotolerans</name>
    <dbReference type="NCBI Taxonomy" id="1274357"/>
    <lineage>
        <taxon>Bacteria</taxon>
        <taxon>Bacillati</taxon>
        <taxon>Bacillota</taxon>
        <taxon>Bacilli</taxon>
        <taxon>Bacillales</taxon>
        <taxon>Bacillaceae</taxon>
        <taxon>Ornithinibacillus</taxon>
    </lineage>
</organism>
<protein>
    <submittedName>
        <fullName evidence="1">Uncharacterized protein</fullName>
    </submittedName>
</protein>
<reference evidence="1" key="1">
    <citation type="journal article" date="2014" name="Int. J. Syst. Evol. Microbiol.">
        <title>Complete genome sequence of Corynebacterium casei LMG S-19264T (=DSM 44701T), isolated from a smear-ripened cheese.</title>
        <authorList>
            <consortium name="US DOE Joint Genome Institute (JGI-PGF)"/>
            <person name="Walter F."/>
            <person name="Albersmeier A."/>
            <person name="Kalinowski J."/>
            <person name="Ruckert C."/>
        </authorList>
    </citation>
    <scope>NUCLEOTIDE SEQUENCE</scope>
    <source>
        <strain evidence="1">CGMCC 1.12408</strain>
    </source>
</reference>
<evidence type="ECO:0000313" key="2">
    <source>
        <dbReference type="Proteomes" id="UP000613512"/>
    </source>
</evidence>
<comment type="caution">
    <text evidence="1">The sequence shown here is derived from an EMBL/GenBank/DDBJ whole genome shotgun (WGS) entry which is preliminary data.</text>
</comment>